<keyword evidence="1" id="KW-0812">Transmembrane</keyword>
<evidence type="ECO:0000256" key="1">
    <source>
        <dbReference type="SAM" id="Phobius"/>
    </source>
</evidence>
<feature type="transmembrane region" description="Helical" evidence="1">
    <location>
        <begin position="6"/>
        <end position="26"/>
    </location>
</feature>
<evidence type="ECO:0000313" key="2">
    <source>
        <dbReference type="EMBL" id="MBE7699537.1"/>
    </source>
</evidence>
<keyword evidence="1" id="KW-1133">Transmembrane helix</keyword>
<name>A0A9D5UFC0_9CELL</name>
<feature type="transmembrane region" description="Helical" evidence="1">
    <location>
        <begin position="386"/>
        <end position="405"/>
    </location>
</feature>
<dbReference type="AlphaFoldDB" id="A0A9D5UFC0"/>
<protein>
    <submittedName>
        <fullName evidence="2">Uncharacterized protein</fullName>
    </submittedName>
</protein>
<dbReference type="InterPro" id="IPR046671">
    <property type="entry name" value="DUF6541"/>
</dbReference>
<organism evidence="2 3">
    <name type="scientific">Oerskovia douganii</name>
    <dbReference type="NCBI Taxonomy" id="2762210"/>
    <lineage>
        <taxon>Bacteria</taxon>
        <taxon>Bacillati</taxon>
        <taxon>Actinomycetota</taxon>
        <taxon>Actinomycetes</taxon>
        <taxon>Micrococcales</taxon>
        <taxon>Cellulomonadaceae</taxon>
        <taxon>Oerskovia</taxon>
    </lineage>
</organism>
<accession>A0A9D5UFC0</accession>
<reference evidence="2 3" key="1">
    <citation type="submission" date="2020-08" db="EMBL/GenBank/DDBJ databases">
        <title>A Genomic Blueprint of the Chicken Gut Microbiome.</title>
        <authorList>
            <person name="Gilroy R."/>
            <person name="Ravi A."/>
            <person name="Getino M."/>
            <person name="Pursley I."/>
            <person name="Horton D.L."/>
            <person name="Alikhan N.-F."/>
            <person name="Baker D."/>
            <person name="Gharbi K."/>
            <person name="Hall N."/>
            <person name="Watson M."/>
            <person name="Adriaenssens E.M."/>
            <person name="Foster-Nyarko E."/>
            <person name="Jarju S."/>
            <person name="Secka A."/>
            <person name="Antonio M."/>
            <person name="Oren A."/>
            <person name="Chaudhuri R."/>
            <person name="La Ragione R.M."/>
            <person name="Hildebrand F."/>
            <person name="Pallen M.J."/>
        </authorList>
    </citation>
    <scope>NUCLEOTIDE SEQUENCE [LARGE SCALE GENOMIC DNA]</scope>
    <source>
        <strain evidence="2 3">Sa1BUA8</strain>
    </source>
</reference>
<feature type="transmembrane region" description="Helical" evidence="1">
    <location>
        <begin position="449"/>
        <end position="476"/>
    </location>
</feature>
<comment type="caution">
    <text evidence="2">The sequence shown here is derived from an EMBL/GenBank/DDBJ whole genome shotgun (WGS) entry which is preliminary data.</text>
</comment>
<feature type="transmembrane region" description="Helical" evidence="1">
    <location>
        <begin position="33"/>
        <end position="56"/>
    </location>
</feature>
<dbReference type="RefSeq" id="WP_193718841.1">
    <property type="nucleotide sequence ID" value="NZ_JACSPN010000004.1"/>
</dbReference>
<keyword evidence="3" id="KW-1185">Reference proteome</keyword>
<gene>
    <name evidence="2" type="ORF">H9623_04345</name>
</gene>
<dbReference type="Proteomes" id="UP000822993">
    <property type="component" value="Unassembled WGS sequence"/>
</dbReference>
<dbReference type="EMBL" id="JACSPN010000004">
    <property type="protein sequence ID" value="MBE7699537.1"/>
    <property type="molecule type" value="Genomic_DNA"/>
</dbReference>
<feature type="transmembrane region" description="Helical" evidence="1">
    <location>
        <begin position="247"/>
        <end position="269"/>
    </location>
</feature>
<keyword evidence="1" id="KW-0472">Membrane</keyword>
<evidence type="ECO:0000313" key="3">
    <source>
        <dbReference type="Proteomes" id="UP000822993"/>
    </source>
</evidence>
<feature type="transmembrane region" description="Helical" evidence="1">
    <location>
        <begin position="330"/>
        <end position="349"/>
    </location>
</feature>
<feature type="transmembrane region" description="Helical" evidence="1">
    <location>
        <begin position="276"/>
        <end position="294"/>
    </location>
</feature>
<feature type="transmembrane region" description="Helical" evidence="1">
    <location>
        <begin position="62"/>
        <end position="81"/>
    </location>
</feature>
<feature type="transmembrane region" description="Helical" evidence="1">
    <location>
        <begin position="412"/>
        <end position="429"/>
    </location>
</feature>
<sequence>MSDWLPVSGAFLCALLVLWVPGGLVVRVLGVRGVLGWGIAPVVTGAIAAAAAMVAPALGLRWSAWVLVGATGVVLLLSLLVRLWLRPATLPSSLPPRRLSWAVGLSTAVGLAVSFVLGVARFVGAVPDPSRVAQTYDTAFHLNSVQMMLETGDASSLHMTLAYPGQSVSFYPAMWHGLVSLIVQVSGVGVAQATNVLALVVAFVVWPVSLAALARALFGARPLLVGLTAMFALLLPQFPVRLLSFGILYPTLLAYAFLPAVLAMFVLAVDARGPRARVLGLLLGVTGWGALALAQTSAAFALMFLLVPLLFHALAAWSTEARRRGRRRSTVVSVWVLVLGAAALAYALAGRVSTIAAMRSKVDWPETLSLLGALRSAVTFSSIDPVIAPSWIMAVLVLVGTVAALRRRAWRWIPFGYLVLLVLYVVSRASPAWLRTELTGYWYGDAPRLAGLLPVLAVPLAALGAVALVQAARLLVARFRPSWRPTGAVLLACGLVAGLVGTLLVSRMQPTEDADRWMAWTYRVDPDAESSVGLLDADEQALLDEVDEIVPEGVRIAGNPWNGSALVWALAEREAVFPHLNMSFDVPRAVVAERLNEARVDPTVCEAVEDLGLGYVLDMGPSLWGGDPAGRDARFGGLEGLVESGVAEVVATEGDAELLRITACD</sequence>
<proteinExistence type="predicted"/>
<dbReference type="Pfam" id="PF20176">
    <property type="entry name" value="DUF6541"/>
    <property type="match status" value="1"/>
</dbReference>
<feature type="transmembrane region" description="Helical" evidence="1">
    <location>
        <begin position="300"/>
        <end position="318"/>
    </location>
</feature>
<feature type="transmembrane region" description="Helical" evidence="1">
    <location>
        <begin position="101"/>
        <end position="123"/>
    </location>
</feature>
<feature type="transmembrane region" description="Helical" evidence="1">
    <location>
        <begin position="488"/>
        <end position="506"/>
    </location>
</feature>